<organism evidence="1">
    <name type="scientific">Arundo donax</name>
    <name type="common">Giant reed</name>
    <name type="synonym">Donax arundinaceus</name>
    <dbReference type="NCBI Taxonomy" id="35708"/>
    <lineage>
        <taxon>Eukaryota</taxon>
        <taxon>Viridiplantae</taxon>
        <taxon>Streptophyta</taxon>
        <taxon>Embryophyta</taxon>
        <taxon>Tracheophyta</taxon>
        <taxon>Spermatophyta</taxon>
        <taxon>Magnoliopsida</taxon>
        <taxon>Liliopsida</taxon>
        <taxon>Poales</taxon>
        <taxon>Poaceae</taxon>
        <taxon>PACMAD clade</taxon>
        <taxon>Arundinoideae</taxon>
        <taxon>Arundineae</taxon>
        <taxon>Arundo</taxon>
    </lineage>
</organism>
<reference evidence="1" key="1">
    <citation type="submission" date="2014-09" db="EMBL/GenBank/DDBJ databases">
        <authorList>
            <person name="Magalhaes I.L.F."/>
            <person name="Oliveira U."/>
            <person name="Santos F.R."/>
            <person name="Vidigal T.H.D.A."/>
            <person name="Brescovit A.D."/>
            <person name="Santos A.J."/>
        </authorList>
    </citation>
    <scope>NUCLEOTIDE SEQUENCE</scope>
    <source>
        <tissue evidence="1">Shoot tissue taken approximately 20 cm above the soil surface</tissue>
    </source>
</reference>
<evidence type="ECO:0000313" key="1">
    <source>
        <dbReference type="EMBL" id="JAE35829.1"/>
    </source>
</evidence>
<name>A0A0A9HJ21_ARUDO</name>
<reference evidence="1" key="2">
    <citation type="journal article" date="2015" name="Data Brief">
        <title>Shoot transcriptome of the giant reed, Arundo donax.</title>
        <authorList>
            <person name="Barrero R.A."/>
            <person name="Guerrero F.D."/>
            <person name="Moolhuijzen P."/>
            <person name="Goolsby J.A."/>
            <person name="Tidwell J."/>
            <person name="Bellgard S.E."/>
            <person name="Bellgard M.I."/>
        </authorList>
    </citation>
    <scope>NUCLEOTIDE SEQUENCE</scope>
    <source>
        <tissue evidence="1">Shoot tissue taken approximately 20 cm above the soil surface</tissue>
    </source>
</reference>
<sequence>MVVWRRGSAARGGGATAM</sequence>
<dbReference type="EMBL" id="GBRH01162067">
    <property type="protein sequence ID" value="JAE35829.1"/>
    <property type="molecule type" value="Transcribed_RNA"/>
</dbReference>
<dbReference type="AlphaFoldDB" id="A0A0A9HJ21"/>
<protein>
    <submittedName>
        <fullName evidence="1">Uncharacterized protein</fullName>
    </submittedName>
</protein>
<proteinExistence type="predicted"/>
<accession>A0A0A9HJ21</accession>